<organism evidence="3 4">
    <name type="scientific">Rhodopirellula islandica</name>
    <dbReference type="NCBI Taxonomy" id="595434"/>
    <lineage>
        <taxon>Bacteria</taxon>
        <taxon>Pseudomonadati</taxon>
        <taxon>Planctomycetota</taxon>
        <taxon>Planctomycetia</taxon>
        <taxon>Pirellulales</taxon>
        <taxon>Pirellulaceae</taxon>
        <taxon>Rhodopirellula</taxon>
    </lineage>
</organism>
<dbReference type="Pfam" id="PF07596">
    <property type="entry name" value="SBP_bac_10"/>
    <property type="match status" value="1"/>
</dbReference>
<feature type="transmembrane region" description="Helical" evidence="1">
    <location>
        <begin position="29"/>
        <end position="53"/>
    </location>
</feature>
<accession>A0A0J1B617</accession>
<evidence type="ECO:0000313" key="3">
    <source>
        <dbReference type="EMBL" id="KLU02182.1"/>
    </source>
</evidence>
<dbReference type="PATRIC" id="fig|595434.4.peg.4983"/>
<reference evidence="3" key="1">
    <citation type="submission" date="2015-05" db="EMBL/GenBank/DDBJ databases">
        <title>Permanent draft genome of Rhodopirellula islandicus K833.</title>
        <authorList>
            <person name="Kizina J."/>
            <person name="Richter M."/>
            <person name="Glockner F.O."/>
            <person name="Harder J."/>
        </authorList>
    </citation>
    <scope>NUCLEOTIDE SEQUENCE [LARGE SCALE GENOMIC DNA]</scope>
    <source>
        <strain evidence="3">K833</strain>
    </source>
</reference>
<keyword evidence="1" id="KW-1133">Transmembrane helix</keyword>
<feature type="domain" description="DUF1559" evidence="2">
    <location>
        <begin position="54"/>
        <end position="320"/>
    </location>
</feature>
<name>A0A0J1B617_RHOIS</name>
<comment type="caution">
    <text evidence="3">The sequence shown here is derived from an EMBL/GenBank/DDBJ whole genome shotgun (WGS) entry which is preliminary data.</text>
</comment>
<proteinExistence type="predicted"/>
<keyword evidence="1" id="KW-0472">Membrane</keyword>
<dbReference type="InterPro" id="IPR045584">
    <property type="entry name" value="Pilin-like"/>
</dbReference>
<dbReference type="NCBIfam" id="TIGR02532">
    <property type="entry name" value="IV_pilin_GFxxxE"/>
    <property type="match status" value="1"/>
</dbReference>
<keyword evidence="1" id="KW-0812">Transmembrane</keyword>
<dbReference type="Proteomes" id="UP000036367">
    <property type="component" value="Unassembled WGS sequence"/>
</dbReference>
<dbReference type="Gene3D" id="3.30.700.10">
    <property type="entry name" value="Glycoprotein, Type 4 Pilin"/>
    <property type="match status" value="1"/>
</dbReference>
<dbReference type="Pfam" id="PF07963">
    <property type="entry name" value="N_methyl"/>
    <property type="match status" value="1"/>
</dbReference>
<dbReference type="STRING" id="595434.RISK_005248"/>
<dbReference type="PANTHER" id="PTHR30093">
    <property type="entry name" value="GENERAL SECRETION PATHWAY PROTEIN G"/>
    <property type="match status" value="1"/>
</dbReference>
<dbReference type="SUPFAM" id="SSF54523">
    <property type="entry name" value="Pili subunits"/>
    <property type="match status" value="1"/>
</dbReference>
<evidence type="ECO:0000313" key="4">
    <source>
        <dbReference type="Proteomes" id="UP000036367"/>
    </source>
</evidence>
<gene>
    <name evidence="3" type="ORF">RISK_005248</name>
</gene>
<sequence>MNGCSSSDNLRGGRVSHYKCRSQLRAKHAFTLVELLVVISIIGVLVAITVPAVQSAREAMRRSSCQNNLRQLALGLHNYQTAFKSLPPPVVMTREIHLVPVCGSATILPAANIWHEAAQGDGHHGTSWILALLPHVELASAYEKWDFSTSVVGNESVARLDLPILYCPSRRSSVDNPTIMFRGWLSGGNDYGACLGSTNGYHNCGSHELWQTDYQGRTFSEFKGIFYKMNHGTKFSEILDGLSQTVMLGELQRLDDGDYETTSHDGWATGGVSTHFSLCGDGCRSPNKPHFETPGSHHTGGLNIVTADGAVRFTTDSIELDLLEAIGGMADASTRQLE</sequence>
<evidence type="ECO:0000256" key="1">
    <source>
        <dbReference type="SAM" id="Phobius"/>
    </source>
</evidence>
<keyword evidence="4" id="KW-1185">Reference proteome</keyword>
<protein>
    <recommendedName>
        <fullName evidence="2">DUF1559 domain-containing protein</fullName>
    </recommendedName>
</protein>
<dbReference type="PANTHER" id="PTHR30093:SF2">
    <property type="entry name" value="TYPE II SECRETION SYSTEM PROTEIN H"/>
    <property type="match status" value="1"/>
</dbReference>
<dbReference type="AlphaFoldDB" id="A0A0J1B617"/>
<dbReference type="InterPro" id="IPR012902">
    <property type="entry name" value="N_methyl_site"/>
</dbReference>
<dbReference type="InterPro" id="IPR011453">
    <property type="entry name" value="DUF1559"/>
</dbReference>
<evidence type="ECO:0000259" key="2">
    <source>
        <dbReference type="Pfam" id="PF07596"/>
    </source>
</evidence>
<dbReference type="EMBL" id="LECT01000044">
    <property type="protein sequence ID" value="KLU02182.1"/>
    <property type="molecule type" value="Genomic_DNA"/>
</dbReference>